<dbReference type="AlphaFoldDB" id="A0A1M5TWF4"/>
<dbReference type="InterPro" id="IPR053746">
    <property type="entry name" value="Viral_HT_Connector_Assembly"/>
</dbReference>
<dbReference type="EMBL" id="FQXO01000025">
    <property type="protein sequence ID" value="SHH54936.1"/>
    <property type="molecule type" value="Genomic_DNA"/>
</dbReference>
<reference evidence="2" key="1">
    <citation type="submission" date="2016-11" db="EMBL/GenBank/DDBJ databases">
        <authorList>
            <person name="Varghese N."/>
            <person name="Submissions S."/>
        </authorList>
    </citation>
    <scope>NUCLEOTIDE SEQUENCE [LARGE SCALE GENOMIC DNA]</scope>
    <source>
        <strain evidence="2">DSM 13643</strain>
    </source>
</reference>
<accession>A0A1M5TWF4</accession>
<dbReference type="Gene3D" id="1.10.246.150">
    <property type="match status" value="1"/>
</dbReference>
<name>A0A1M5TWF4_9FIRM</name>
<evidence type="ECO:0000313" key="2">
    <source>
        <dbReference type="Proteomes" id="UP000183967"/>
    </source>
</evidence>
<sequence>MLKEELRELVKSNLKIEDDNKDLLIDDVIQEAMNYCNLHELPEQLEPFIRRKVKTIIDYEVENGSNNVFDVKSIKEGDTSITYNTDEISKETIYGLSDRDKKALQQFRRIRK</sequence>
<organism evidence="1 2">
    <name type="scientific">Caloranaerobacter azorensis DSM 13643</name>
    <dbReference type="NCBI Taxonomy" id="1121264"/>
    <lineage>
        <taxon>Bacteria</taxon>
        <taxon>Bacillati</taxon>
        <taxon>Bacillota</taxon>
        <taxon>Tissierellia</taxon>
        <taxon>Tissierellales</taxon>
        <taxon>Thermohalobacteraceae</taxon>
        <taxon>Caloranaerobacter</taxon>
    </lineage>
</organism>
<evidence type="ECO:0008006" key="3">
    <source>
        <dbReference type="Google" id="ProtNLM"/>
    </source>
</evidence>
<gene>
    <name evidence="1" type="ORF">SAMN02745135_01168</name>
</gene>
<dbReference type="Proteomes" id="UP000183967">
    <property type="component" value="Unassembled WGS sequence"/>
</dbReference>
<dbReference type="OrthoDB" id="2611623at2"/>
<evidence type="ECO:0000313" key="1">
    <source>
        <dbReference type="EMBL" id="SHH54936.1"/>
    </source>
</evidence>
<proteinExistence type="predicted"/>
<protein>
    <recommendedName>
        <fullName evidence="3">Phage gp6-like head-tail connector protein</fullName>
    </recommendedName>
</protein>
<keyword evidence="2" id="KW-1185">Reference proteome</keyword>